<dbReference type="AlphaFoldDB" id="A0A5C2RR56"/>
<gene>
    <name evidence="1" type="ORF">L227DRAFT_513381</name>
</gene>
<dbReference type="EMBL" id="ML122323">
    <property type="protein sequence ID" value="RPD53379.1"/>
    <property type="molecule type" value="Genomic_DNA"/>
</dbReference>
<evidence type="ECO:0000313" key="1">
    <source>
        <dbReference type="EMBL" id="RPD53379.1"/>
    </source>
</evidence>
<evidence type="ECO:0000313" key="2">
    <source>
        <dbReference type="Proteomes" id="UP000313359"/>
    </source>
</evidence>
<reference evidence="1" key="1">
    <citation type="journal article" date="2018" name="Genome Biol. Evol.">
        <title>Genomics and development of Lentinus tigrinus, a white-rot wood-decaying mushroom with dimorphic fruiting bodies.</title>
        <authorList>
            <person name="Wu B."/>
            <person name="Xu Z."/>
            <person name="Knudson A."/>
            <person name="Carlson A."/>
            <person name="Chen N."/>
            <person name="Kovaka S."/>
            <person name="LaButti K."/>
            <person name="Lipzen A."/>
            <person name="Pennachio C."/>
            <person name="Riley R."/>
            <person name="Schakwitz W."/>
            <person name="Umezawa K."/>
            <person name="Ohm R.A."/>
            <person name="Grigoriev I.V."/>
            <person name="Nagy L.G."/>
            <person name="Gibbons J."/>
            <person name="Hibbett D."/>
        </authorList>
    </citation>
    <scope>NUCLEOTIDE SEQUENCE [LARGE SCALE GENOMIC DNA]</scope>
    <source>
        <strain evidence="1">ALCF2SS1-6</strain>
    </source>
</reference>
<feature type="non-terminal residue" evidence="1">
    <location>
        <position position="1"/>
    </location>
</feature>
<proteinExistence type="predicted"/>
<keyword evidence="2" id="KW-1185">Reference proteome</keyword>
<accession>A0A5C2RR56</accession>
<dbReference type="Proteomes" id="UP000313359">
    <property type="component" value="Unassembled WGS sequence"/>
</dbReference>
<name>A0A5C2RR56_9APHY</name>
<dbReference type="OrthoDB" id="3251307at2759"/>
<sequence>TTHTYLDGTDPFMYQGLWAAGASHSTATMSSGGPRGLYGLRLVHRLNISLSCFGPRAGQATSFCRCKILTLTSWHSQNSNSPCTTKLFVAY</sequence>
<organism evidence="1 2">
    <name type="scientific">Lentinus tigrinus ALCF2SS1-6</name>
    <dbReference type="NCBI Taxonomy" id="1328759"/>
    <lineage>
        <taxon>Eukaryota</taxon>
        <taxon>Fungi</taxon>
        <taxon>Dikarya</taxon>
        <taxon>Basidiomycota</taxon>
        <taxon>Agaricomycotina</taxon>
        <taxon>Agaricomycetes</taxon>
        <taxon>Polyporales</taxon>
        <taxon>Polyporaceae</taxon>
        <taxon>Lentinus</taxon>
    </lineage>
</organism>
<protein>
    <submittedName>
        <fullName evidence="1">Uncharacterized protein</fullName>
    </submittedName>
</protein>